<organism evidence="1 2">
    <name type="scientific">Roseisolibacter agri</name>
    <dbReference type="NCBI Taxonomy" id="2014610"/>
    <lineage>
        <taxon>Bacteria</taxon>
        <taxon>Pseudomonadati</taxon>
        <taxon>Gemmatimonadota</taxon>
        <taxon>Gemmatimonadia</taxon>
        <taxon>Gemmatimonadales</taxon>
        <taxon>Gemmatimonadaceae</taxon>
        <taxon>Roseisolibacter</taxon>
    </lineage>
</organism>
<name>A0AA37V929_9BACT</name>
<comment type="caution">
    <text evidence="1">The sequence shown here is derived from an EMBL/GenBank/DDBJ whole genome shotgun (WGS) entry which is preliminary data.</text>
</comment>
<gene>
    <name evidence="1" type="ORF">rosag_05110</name>
</gene>
<accession>A0AA37V929</accession>
<evidence type="ECO:0000313" key="2">
    <source>
        <dbReference type="Proteomes" id="UP001161325"/>
    </source>
</evidence>
<sequence length="97" mass="10230">MGNGRSTRAHDARAIEAATLVGGCVLRAARCVQGLGTLWRAAEMVPVGEDTDAPDRNGSFGSLLVVHGTSPPRGAIRSIRCIRSIRVLPNRQKGPAQ</sequence>
<proteinExistence type="predicted"/>
<reference evidence="1" key="1">
    <citation type="submission" date="2022-08" db="EMBL/GenBank/DDBJ databases">
        <title>Draft genome sequencing of Roseisolibacter agri AW1220.</title>
        <authorList>
            <person name="Tobiishi Y."/>
            <person name="Tonouchi A."/>
        </authorList>
    </citation>
    <scope>NUCLEOTIDE SEQUENCE</scope>
    <source>
        <strain evidence="1">AW1220</strain>
    </source>
</reference>
<protein>
    <submittedName>
        <fullName evidence="1">Uncharacterized protein</fullName>
    </submittedName>
</protein>
<dbReference type="EMBL" id="BRXS01000001">
    <property type="protein sequence ID" value="GLC23998.1"/>
    <property type="molecule type" value="Genomic_DNA"/>
</dbReference>
<dbReference type="AlphaFoldDB" id="A0AA37V929"/>
<dbReference type="Proteomes" id="UP001161325">
    <property type="component" value="Unassembled WGS sequence"/>
</dbReference>
<keyword evidence="2" id="KW-1185">Reference proteome</keyword>
<evidence type="ECO:0000313" key="1">
    <source>
        <dbReference type="EMBL" id="GLC23998.1"/>
    </source>
</evidence>